<protein>
    <submittedName>
        <fullName evidence="1">Unannotated protein</fullName>
    </submittedName>
</protein>
<dbReference type="InterPro" id="IPR002696">
    <property type="entry name" value="Membr_insert_effic_factor_YidD"/>
</dbReference>
<dbReference type="SMART" id="SM01234">
    <property type="entry name" value="Haemolytic"/>
    <property type="match status" value="1"/>
</dbReference>
<gene>
    <name evidence="1" type="ORF">UFOPK3874_00486</name>
</gene>
<dbReference type="Pfam" id="PF01809">
    <property type="entry name" value="YidD"/>
    <property type="match status" value="1"/>
</dbReference>
<proteinExistence type="predicted"/>
<organism evidence="1">
    <name type="scientific">freshwater metagenome</name>
    <dbReference type="NCBI Taxonomy" id="449393"/>
    <lineage>
        <taxon>unclassified sequences</taxon>
        <taxon>metagenomes</taxon>
        <taxon>ecological metagenomes</taxon>
    </lineage>
</organism>
<sequence length="71" mass="7923">MFGDRCKYFPSCSHYAVDAFVERGAIKGLALTAWRLLRCNPWSHGGVDYVSTAEKSSTRTMKNTKKLVGAH</sequence>
<evidence type="ECO:0000313" key="1">
    <source>
        <dbReference type="EMBL" id="CAB4960246.1"/>
    </source>
</evidence>
<name>A0A6J7KWC9_9ZZZZ</name>
<dbReference type="NCBIfam" id="TIGR00278">
    <property type="entry name" value="membrane protein insertion efficiency factor YidD"/>
    <property type="match status" value="1"/>
</dbReference>
<reference evidence="1" key="1">
    <citation type="submission" date="2020-05" db="EMBL/GenBank/DDBJ databases">
        <authorList>
            <person name="Chiriac C."/>
            <person name="Salcher M."/>
            <person name="Ghai R."/>
            <person name="Kavagutti S V."/>
        </authorList>
    </citation>
    <scope>NUCLEOTIDE SEQUENCE</scope>
</reference>
<dbReference type="PANTHER" id="PTHR33383:SF1">
    <property type="entry name" value="MEMBRANE PROTEIN INSERTION EFFICIENCY FACTOR-RELATED"/>
    <property type="match status" value="1"/>
</dbReference>
<dbReference type="AlphaFoldDB" id="A0A6J7KWC9"/>
<dbReference type="PANTHER" id="PTHR33383">
    <property type="entry name" value="MEMBRANE PROTEIN INSERTION EFFICIENCY FACTOR-RELATED"/>
    <property type="match status" value="1"/>
</dbReference>
<dbReference type="EMBL" id="CAFBNS010000068">
    <property type="protein sequence ID" value="CAB4960246.1"/>
    <property type="molecule type" value="Genomic_DNA"/>
</dbReference>
<accession>A0A6J7KWC9</accession>